<dbReference type="EMBL" id="FOUE01000004">
    <property type="protein sequence ID" value="SFM57270.1"/>
    <property type="molecule type" value="Genomic_DNA"/>
</dbReference>
<gene>
    <name evidence="1" type="ORF">SAMN04487963_3027</name>
</gene>
<organism evidence="1 2">
    <name type="scientific">Marinobacter zhejiangensis</name>
    <dbReference type="NCBI Taxonomy" id="488535"/>
    <lineage>
        <taxon>Bacteria</taxon>
        <taxon>Pseudomonadati</taxon>
        <taxon>Pseudomonadota</taxon>
        <taxon>Gammaproteobacteria</taxon>
        <taxon>Pseudomonadales</taxon>
        <taxon>Marinobacteraceae</taxon>
        <taxon>Marinobacter</taxon>
    </lineage>
</organism>
<accession>A0A1I4RZ67</accession>
<protein>
    <submittedName>
        <fullName evidence="1">Uncharacterized protein</fullName>
    </submittedName>
</protein>
<dbReference type="OrthoDB" id="6368842at2"/>
<evidence type="ECO:0000313" key="2">
    <source>
        <dbReference type="Proteomes" id="UP000198519"/>
    </source>
</evidence>
<keyword evidence="2" id="KW-1185">Reference proteome</keyword>
<reference evidence="2" key="1">
    <citation type="submission" date="2016-10" db="EMBL/GenBank/DDBJ databases">
        <authorList>
            <person name="Varghese N."/>
            <person name="Submissions S."/>
        </authorList>
    </citation>
    <scope>NUCLEOTIDE SEQUENCE [LARGE SCALE GENOMIC DNA]</scope>
    <source>
        <strain evidence="2">CGMCC 1.7061</strain>
    </source>
</reference>
<name>A0A1I4RZ67_9GAMM</name>
<dbReference type="STRING" id="488535.SAMN04487963_3027"/>
<dbReference type="Proteomes" id="UP000198519">
    <property type="component" value="Unassembled WGS sequence"/>
</dbReference>
<evidence type="ECO:0000313" key="1">
    <source>
        <dbReference type="EMBL" id="SFM57270.1"/>
    </source>
</evidence>
<sequence length="99" mass="10896">MDYANGVQHVLLRKIHKAEKEVMQLKLDYCRFVFGLSHRSSVVAGGKVFRVSAVDVESMKLRQDGTYTKPSLSGVPAEPEQASESVEIGNEWTLASEGA</sequence>
<proteinExistence type="predicted"/>
<dbReference type="AlphaFoldDB" id="A0A1I4RZ67"/>
<dbReference type="RefSeq" id="WP_092024081.1">
    <property type="nucleotide sequence ID" value="NZ_FOUE01000004.1"/>
</dbReference>